<dbReference type="HAMAP" id="MF_00392">
    <property type="entry name" value="LpxB"/>
    <property type="match status" value="1"/>
</dbReference>
<keyword evidence="7 10" id="KW-0808">Transferase</keyword>
<accession>A0A840UJI6</accession>
<name>A0A840UJI6_9FIRM</name>
<dbReference type="GO" id="GO:0016020">
    <property type="term" value="C:membrane"/>
    <property type="evidence" value="ECO:0007669"/>
    <property type="project" value="GOC"/>
</dbReference>
<dbReference type="Pfam" id="PF02684">
    <property type="entry name" value="LpxB"/>
    <property type="match status" value="1"/>
</dbReference>
<evidence type="ECO:0000256" key="4">
    <source>
        <dbReference type="ARBA" id="ARBA00022516"/>
    </source>
</evidence>
<comment type="catalytic activity">
    <reaction evidence="9 10">
        <text>a lipid X + a UDP-2-N,3-O-bis[(3R)-3-hydroxyacyl]-alpha-D-glucosamine = a lipid A disaccharide + UDP + H(+)</text>
        <dbReference type="Rhea" id="RHEA:67828"/>
        <dbReference type="ChEBI" id="CHEBI:15378"/>
        <dbReference type="ChEBI" id="CHEBI:58223"/>
        <dbReference type="ChEBI" id="CHEBI:137748"/>
        <dbReference type="ChEBI" id="CHEBI:176338"/>
        <dbReference type="ChEBI" id="CHEBI:176343"/>
        <dbReference type="EC" id="2.4.1.182"/>
    </reaction>
</comment>
<comment type="pathway">
    <text evidence="10">Bacterial outer membrane biogenesis; LPS lipid A biosynthesis.</text>
</comment>
<reference evidence="11 12" key="1">
    <citation type="submission" date="2020-08" db="EMBL/GenBank/DDBJ databases">
        <title>Genomic Encyclopedia of Type Strains, Phase IV (KMG-IV): sequencing the most valuable type-strain genomes for metagenomic binning, comparative biology and taxonomic classification.</title>
        <authorList>
            <person name="Goeker M."/>
        </authorList>
    </citation>
    <scope>NUCLEOTIDE SEQUENCE [LARGE SCALE GENOMIC DNA]</scope>
    <source>
        <strain evidence="11 12">DSM 24661</strain>
    </source>
</reference>
<dbReference type="GO" id="GO:0009245">
    <property type="term" value="P:lipid A biosynthetic process"/>
    <property type="evidence" value="ECO:0007669"/>
    <property type="project" value="UniProtKB-UniRule"/>
</dbReference>
<dbReference type="GO" id="GO:0005543">
    <property type="term" value="F:phospholipid binding"/>
    <property type="evidence" value="ECO:0007669"/>
    <property type="project" value="TreeGrafter"/>
</dbReference>
<dbReference type="SUPFAM" id="SSF53756">
    <property type="entry name" value="UDP-Glycosyltransferase/glycogen phosphorylase"/>
    <property type="match status" value="1"/>
</dbReference>
<dbReference type="InterPro" id="IPR003835">
    <property type="entry name" value="Glyco_trans_19"/>
</dbReference>
<dbReference type="Proteomes" id="UP000559117">
    <property type="component" value="Unassembled WGS sequence"/>
</dbReference>
<comment type="function">
    <text evidence="1 10">Condensation of UDP-2,3-diacylglucosamine and 2,3-diacylglucosamine-1-phosphate to form lipid A disaccharide, a precursor of lipid A, a phosphorylated glycolipid that anchors the lipopolysaccharide to the outer membrane of the cell.</text>
</comment>
<evidence type="ECO:0000256" key="2">
    <source>
        <dbReference type="ARBA" id="ARBA00012687"/>
    </source>
</evidence>
<evidence type="ECO:0000256" key="1">
    <source>
        <dbReference type="ARBA" id="ARBA00002056"/>
    </source>
</evidence>
<dbReference type="RefSeq" id="WP_183861207.1">
    <property type="nucleotide sequence ID" value="NZ_JACHFH010000016.1"/>
</dbReference>
<comment type="similarity">
    <text evidence="10">Belongs to the LpxB family.</text>
</comment>
<dbReference type="PANTHER" id="PTHR30372:SF4">
    <property type="entry name" value="LIPID-A-DISACCHARIDE SYNTHASE, MITOCHONDRIAL-RELATED"/>
    <property type="match status" value="1"/>
</dbReference>
<proteinExistence type="inferred from homology"/>
<dbReference type="NCBIfam" id="TIGR00215">
    <property type="entry name" value="lpxB"/>
    <property type="match status" value="1"/>
</dbReference>
<keyword evidence="5 10" id="KW-0441">Lipid A biosynthesis</keyword>
<dbReference type="EC" id="2.4.1.182" evidence="2 10"/>
<evidence type="ECO:0000256" key="7">
    <source>
        <dbReference type="ARBA" id="ARBA00022679"/>
    </source>
</evidence>
<evidence type="ECO:0000256" key="9">
    <source>
        <dbReference type="ARBA" id="ARBA00048975"/>
    </source>
</evidence>
<dbReference type="GO" id="GO:0008915">
    <property type="term" value="F:lipid-A-disaccharide synthase activity"/>
    <property type="evidence" value="ECO:0007669"/>
    <property type="project" value="UniProtKB-UniRule"/>
</dbReference>
<protein>
    <recommendedName>
        <fullName evidence="3 10">Lipid-A-disaccharide synthase</fullName>
        <ecNumber evidence="2 10">2.4.1.182</ecNumber>
    </recommendedName>
</protein>
<evidence type="ECO:0000256" key="10">
    <source>
        <dbReference type="HAMAP-Rule" id="MF_00392"/>
    </source>
</evidence>
<keyword evidence="6 10" id="KW-0328">Glycosyltransferase</keyword>
<dbReference type="Gene3D" id="3.40.50.12580">
    <property type="match status" value="1"/>
</dbReference>
<evidence type="ECO:0000256" key="8">
    <source>
        <dbReference type="ARBA" id="ARBA00023098"/>
    </source>
</evidence>
<dbReference type="PANTHER" id="PTHR30372">
    <property type="entry name" value="LIPID-A-DISACCHARIDE SYNTHASE"/>
    <property type="match status" value="1"/>
</dbReference>
<sequence length="375" mass="41680">MHKIMFSAGEVSGDMHGANLAMALKKIEPEIQLIGFGGSQMQRAGVELIADMSDYNVMGFYEVLLNLRHLFRLRSTLVHAMEIERPDVLVLIDYPDFNWRLAPLAKKLGIPVFSYIPPSAWAWRKGRAKSVTKQADKIAAIFPFETQVYKDAGADIEFVGNPLIETVTPSLSREQCCEKYAVDKNKKNILLLPGSRKQEIEAVFPIMLAAAKEFIGKYPQTQLHLAIAPGIDKVKLQNIVRGFALDIQYHADNTYDVMSICDAAIATSGTVVLEAGLLGLPVVVLYRMSKITYYIAKMFVDVKFFSLPNILAQKKIIPELLQNDVVPDKIVQALENLLGADNDKVISQLKNIRSMLGTSGVSERTAKLILQLADK</sequence>
<evidence type="ECO:0000256" key="5">
    <source>
        <dbReference type="ARBA" id="ARBA00022556"/>
    </source>
</evidence>
<evidence type="ECO:0000256" key="6">
    <source>
        <dbReference type="ARBA" id="ARBA00022676"/>
    </source>
</evidence>
<dbReference type="AlphaFoldDB" id="A0A840UJI6"/>
<comment type="caution">
    <text evidence="11">The sequence shown here is derived from an EMBL/GenBank/DDBJ whole genome shotgun (WGS) entry which is preliminary data.</text>
</comment>
<keyword evidence="4 10" id="KW-0444">Lipid biosynthesis</keyword>
<dbReference type="EMBL" id="JACHFH010000016">
    <property type="protein sequence ID" value="MBB5336350.1"/>
    <property type="molecule type" value="Genomic_DNA"/>
</dbReference>
<gene>
    <name evidence="10" type="primary">lpxB</name>
    <name evidence="11" type="ORF">HNR32_001498</name>
</gene>
<keyword evidence="12" id="KW-1185">Reference proteome</keyword>
<dbReference type="UniPathway" id="UPA00973"/>
<dbReference type="InterPro" id="IPR043148">
    <property type="entry name" value="TagF_C"/>
</dbReference>
<evidence type="ECO:0000256" key="3">
    <source>
        <dbReference type="ARBA" id="ARBA00020902"/>
    </source>
</evidence>
<organism evidence="11 12">
    <name type="scientific">Pectinatus brassicae</name>
    <dbReference type="NCBI Taxonomy" id="862415"/>
    <lineage>
        <taxon>Bacteria</taxon>
        <taxon>Bacillati</taxon>
        <taxon>Bacillota</taxon>
        <taxon>Negativicutes</taxon>
        <taxon>Selenomonadales</taxon>
        <taxon>Selenomonadaceae</taxon>
        <taxon>Pectinatus</taxon>
    </lineage>
</organism>
<evidence type="ECO:0000313" key="11">
    <source>
        <dbReference type="EMBL" id="MBB5336350.1"/>
    </source>
</evidence>
<evidence type="ECO:0000313" key="12">
    <source>
        <dbReference type="Proteomes" id="UP000559117"/>
    </source>
</evidence>
<keyword evidence="8 10" id="KW-0443">Lipid metabolism</keyword>